<accession>A0A2H5Q1M0</accession>
<comment type="caution">
    <text evidence="2">The sequence shown here is derived from an EMBL/GenBank/DDBJ whole genome shotgun (WGS) entry which is preliminary data.</text>
</comment>
<sequence length="78" mass="8460">METESKQLSGFVTDAASVPLNSDCVLLFLLIFSMIATAMAAPATSLALHCSIFFFTSFVAIFFIFCASLLLQHSFPES</sequence>
<protein>
    <submittedName>
        <fullName evidence="2">Uncharacterized protein</fullName>
    </submittedName>
</protein>
<feature type="transmembrane region" description="Helical" evidence="1">
    <location>
        <begin position="52"/>
        <end position="71"/>
    </location>
</feature>
<gene>
    <name evidence="2" type="ORF">CUMW_187700</name>
</gene>
<evidence type="ECO:0000313" key="2">
    <source>
        <dbReference type="EMBL" id="GAY58537.1"/>
    </source>
</evidence>
<dbReference type="AlphaFoldDB" id="A0A2H5Q1M0"/>
<evidence type="ECO:0000256" key="1">
    <source>
        <dbReference type="SAM" id="Phobius"/>
    </source>
</evidence>
<keyword evidence="1" id="KW-0472">Membrane</keyword>
<organism evidence="2 3">
    <name type="scientific">Citrus unshiu</name>
    <name type="common">Satsuma mandarin</name>
    <name type="synonym">Citrus nobilis var. unshiu</name>
    <dbReference type="NCBI Taxonomy" id="55188"/>
    <lineage>
        <taxon>Eukaryota</taxon>
        <taxon>Viridiplantae</taxon>
        <taxon>Streptophyta</taxon>
        <taxon>Embryophyta</taxon>
        <taxon>Tracheophyta</taxon>
        <taxon>Spermatophyta</taxon>
        <taxon>Magnoliopsida</taxon>
        <taxon>eudicotyledons</taxon>
        <taxon>Gunneridae</taxon>
        <taxon>Pentapetalae</taxon>
        <taxon>rosids</taxon>
        <taxon>malvids</taxon>
        <taxon>Sapindales</taxon>
        <taxon>Rutaceae</taxon>
        <taxon>Aurantioideae</taxon>
        <taxon>Citrus</taxon>
    </lineage>
</organism>
<reference evidence="2 3" key="1">
    <citation type="journal article" date="2017" name="Front. Genet.">
        <title>Draft sequencing of the heterozygous diploid genome of Satsuma (Citrus unshiu Marc.) using a hybrid assembly approach.</title>
        <authorList>
            <person name="Shimizu T."/>
            <person name="Tanizawa Y."/>
            <person name="Mochizuki T."/>
            <person name="Nagasaki H."/>
            <person name="Yoshioka T."/>
            <person name="Toyoda A."/>
            <person name="Fujiyama A."/>
            <person name="Kaminuma E."/>
            <person name="Nakamura Y."/>
        </authorList>
    </citation>
    <scope>NUCLEOTIDE SEQUENCE [LARGE SCALE GENOMIC DNA]</scope>
    <source>
        <strain evidence="3">cv. Miyagawa wase</strain>
    </source>
</reference>
<dbReference type="Proteomes" id="UP000236630">
    <property type="component" value="Unassembled WGS sequence"/>
</dbReference>
<keyword evidence="3" id="KW-1185">Reference proteome</keyword>
<name>A0A2H5Q1M0_CITUN</name>
<dbReference type="EMBL" id="BDQV01000185">
    <property type="protein sequence ID" value="GAY58537.1"/>
    <property type="molecule type" value="Genomic_DNA"/>
</dbReference>
<keyword evidence="1" id="KW-1133">Transmembrane helix</keyword>
<feature type="transmembrane region" description="Helical" evidence="1">
    <location>
        <begin position="20"/>
        <end position="40"/>
    </location>
</feature>
<keyword evidence="1" id="KW-0812">Transmembrane</keyword>
<evidence type="ECO:0000313" key="3">
    <source>
        <dbReference type="Proteomes" id="UP000236630"/>
    </source>
</evidence>
<proteinExistence type="predicted"/>